<evidence type="ECO:0000313" key="2">
    <source>
        <dbReference type="Proteomes" id="UP001501303"/>
    </source>
</evidence>
<name>A0ABN2PGY7_9ACTN</name>
<dbReference type="Proteomes" id="UP001501303">
    <property type="component" value="Unassembled WGS sequence"/>
</dbReference>
<dbReference type="PROSITE" id="PS51257">
    <property type="entry name" value="PROKAR_LIPOPROTEIN"/>
    <property type="match status" value="1"/>
</dbReference>
<sequence length="174" mass="19159">MRHHGAILVALILGTAASGCTTDLSHYDPPTQLCHVKVSQESISPLLPPGTDVEVVDETISDDFFICDVSVDGSRVLHIDVFRDRARFDPMKEGSALYSYTDLQEVPFDGRAAVANEGATASVTCHRQGNKPHLNFDIVLHPAEEEGFDVSRDAIEVFLREFVTATKDQERCTE</sequence>
<organism evidence="1 2">
    <name type="scientific">Streptomyces sodiiphilus</name>
    <dbReference type="NCBI Taxonomy" id="226217"/>
    <lineage>
        <taxon>Bacteria</taxon>
        <taxon>Bacillati</taxon>
        <taxon>Actinomycetota</taxon>
        <taxon>Actinomycetes</taxon>
        <taxon>Kitasatosporales</taxon>
        <taxon>Streptomycetaceae</taxon>
        <taxon>Streptomyces</taxon>
    </lineage>
</organism>
<dbReference type="EMBL" id="BAAAMJ010000030">
    <property type="protein sequence ID" value="GAA1919119.1"/>
    <property type="molecule type" value="Genomic_DNA"/>
</dbReference>
<evidence type="ECO:0000313" key="1">
    <source>
        <dbReference type="EMBL" id="GAA1919119.1"/>
    </source>
</evidence>
<protein>
    <recommendedName>
        <fullName evidence="3">DUF3558 domain-containing protein</fullName>
    </recommendedName>
</protein>
<accession>A0ABN2PGY7</accession>
<proteinExistence type="predicted"/>
<dbReference type="RefSeq" id="WP_344262446.1">
    <property type="nucleotide sequence ID" value="NZ_BAAAMJ010000030.1"/>
</dbReference>
<reference evidence="1 2" key="1">
    <citation type="journal article" date="2019" name="Int. J. Syst. Evol. Microbiol.">
        <title>The Global Catalogue of Microorganisms (GCM) 10K type strain sequencing project: providing services to taxonomists for standard genome sequencing and annotation.</title>
        <authorList>
            <consortium name="The Broad Institute Genomics Platform"/>
            <consortium name="The Broad Institute Genome Sequencing Center for Infectious Disease"/>
            <person name="Wu L."/>
            <person name="Ma J."/>
        </authorList>
    </citation>
    <scope>NUCLEOTIDE SEQUENCE [LARGE SCALE GENOMIC DNA]</scope>
    <source>
        <strain evidence="1 2">JCM 13581</strain>
    </source>
</reference>
<evidence type="ECO:0008006" key="3">
    <source>
        <dbReference type="Google" id="ProtNLM"/>
    </source>
</evidence>
<comment type="caution">
    <text evidence="1">The sequence shown here is derived from an EMBL/GenBank/DDBJ whole genome shotgun (WGS) entry which is preliminary data.</text>
</comment>
<gene>
    <name evidence="1" type="ORF">GCM10009716_29840</name>
</gene>
<keyword evidence="2" id="KW-1185">Reference proteome</keyword>